<evidence type="ECO:0000313" key="1">
    <source>
        <dbReference type="EMBL" id="DAD81645.1"/>
    </source>
</evidence>
<proteinExistence type="predicted"/>
<name>A0A8S5MH21_9CAUD</name>
<accession>A0A8S5MH21</accession>
<reference evidence="1" key="1">
    <citation type="journal article" date="2021" name="Proc. Natl. Acad. Sci. U.S.A.">
        <title>A Catalog of Tens of Thousands of Viruses from Human Metagenomes Reveals Hidden Associations with Chronic Diseases.</title>
        <authorList>
            <person name="Tisza M.J."/>
            <person name="Buck C.B."/>
        </authorList>
    </citation>
    <scope>NUCLEOTIDE SEQUENCE</scope>
    <source>
        <strain evidence="1">Ct9Ns12</strain>
    </source>
</reference>
<sequence>MAKTLKQLSDQRERFNKLWKYASNNTRRLAKKVWTMRYQEVHKTCDCGQYSNNMPGGFFPDYAVHYAAKINGGKATEYYDGFKLDKIASDIFNRVAMF</sequence>
<dbReference type="EMBL" id="BK014906">
    <property type="protein sequence ID" value="DAD81645.1"/>
    <property type="molecule type" value="Genomic_DNA"/>
</dbReference>
<protein>
    <submittedName>
        <fullName evidence="1">Uncharacterized protein</fullName>
    </submittedName>
</protein>
<organism evidence="1">
    <name type="scientific">Myoviridae sp. ct9Ns12</name>
    <dbReference type="NCBI Taxonomy" id="2826626"/>
    <lineage>
        <taxon>Viruses</taxon>
        <taxon>Duplodnaviria</taxon>
        <taxon>Heunggongvirae</taxon>
        <taxon>Uroviricota</taxon>
        <taxon>Caudoviricetes</taxon>
    </lineage>
</organism>